<dbReference type="EMBL" id="CZCU02000094">
    <property type="protein sequence ID" value="VXD13167.1"/>
    <property type="molecule type" value="Genomic_DNA"/>
</dbReference>
<evidence type="ECO:0000313" key="1">
    <source>
        <dbReference type="EMBL" id="VXD13167.1"/>
    </source>
</evidence>
<comment type="caution">
    <text evidence="1">The sequence shown here is derived from an EMBL/GenBank/DDBJ whole genome shotgun (WGS) entry which is preliminary data.</text>
</comment>
<dbReference type="OrthoDB" id="516113at2"/>
<evidence type="ECO:0000313" key="2">
    <source>
        <dbReference type="Proteomes" id="UP000184550"/>
    </source>
</evidence>
<proteinExistence type="predicted"/>
<name>A0A7Z9DWV8_9CYAN</name>
<gene>
    <name evidence="1" type="ORF">PL8927_220077</name>
</gene>
<dbReference type="AlphaFoldDB" id="A0A7Z9DWV8"/>
<dbReference type="RefSeq" id="WP_083618182.1">
    <property type="nucleotide sequence ID" value="NZ_LR734839.1"/>
</dbReference>
<keyword evidence="2" id="KW-1185">Reference proteome</keyword>
<accession>A0A7Z9DWV8</accession>
<organism evidence="1 2">
    <name type="scientific">Planktothrix serta PCC 8927</name>
    <dbReference type="NCBI Taxonomy" id="671068"/>
    <lineage>
        <taxon>Bacteria</taxon>
        <taxon>Bacillati</taxon>
        <taxon>Cyanobacteriota</taxon>
        <taxon>Cyanophyceae</taxon>
        <taxon>Oscillatoriophycideae</taxon>
        <taxon>Oscillatoriales</taxon>
        <taxon>Microcoleaceae</taxon>
        <taxon>Planktothrix</taxon>
    </lineage>
</organism>
<protein>
    <submittedName>
        <fullName evidence="1">Uncharacterized protein</fullName>
    </submittedName>
</protein>
<dbReference type="Proteomes" id="UP000184550">
    <property type="component" value="Unassembled WGS sequence"/>
</dbReference>
<reference evidence="1" key="1">
    <citation type="submission" date="2019-10" db="EMBL/GenBank/DDBJ databases">
        <authorList>
            <consortium name="Genoscope - CEA"/>
            <person name="William W."/>
        </authorList>
    </citation>
    <scope>NUCLEOTIDE SEQUENCE [LARGE SCALE GENOMIC DNA]</scope>
    <source>
        <strain evidence="1">BBR_PRJEB10992</strain>
    </source>
</reference>
<sequence length="107" mass="12477">MDSQTQFDSQALLIQLQSLAEEVWTLAKTVEGNSLELLAVLRLLEQLHQDIRDSLFQQSLPDNRQQLYHLLREIESKGGWPYIPRNSLKSVMENWQRESPEVGLEEE</sequence>